<dbReference type="AlphaFoldDB" id="A0A448WAN5"/>
<organism evidence="1 2">
    <name type="scientific">Protopolystoma xenopodis</name>
    <dbReference type="NCBI Taxonomy" id="117903"/>
    <lineage>
        <taxon>Eukaryota</taxon>
        <taxon>Metazoa</taxon>
        <taxon>Spiralia</taxon>
        <taxon>Lophotrochozoa</taxon>
        <taxon>Platyhelminthes</taxon>
        <taxon>Monogenea</taxon>
        <taxon>Polyopisthocotylea</taxon>
        <taxon>Polystomatidea</taxon>
        <taxon>Polystomatidae</taxon>
        <taxon>Protopolystoma</taxon>
    </lineage>
</organism>
<proteinExistence type="predicted"/>
<comment type="caution">
    <text evidence="1">The sequence shown here is derived from an EMBL/GenBank/DDBJ whole genome shotgun (WGS) entry which is preliminary data.</text>
</comment>
<dbReference type="Proteomes" id="UP000784294">
    <property type="component" value="Unassembled WGS sequence"/>
</dbReference>
<reference evidence="1" key="1">
    <citation type="submission" date="2018-11" db="EMBL/GenBank/DDBJ databases">
        <authorList>
            <consortium name="Pathogen Informatics"/>
        </authorList>
    </citation>
    <scope>NUCLEOTIDE SEQUENCE</scope>
</reference>
<dbReference type="EMBL" id="CAAALY010001041">
    <property type="protein sequence ID" value="VEL07119.1"/>
    <property type="molecule type" value="Genomic_DNA"/>
</dbReference>
<gene>
    <name evidence="1" type="ORF">PXEA_LOCUS559</name>
</gene>
<keyword evidence="2" id="KW-1185">Reference proteome</keyword>
<sequence length="259" mass="27962">MFESVSRAAIRVAKKRVYWQNQLATADFISLDFGSSTRRQRGLRSVGSVESVGSVGWGNVEPRVGCQCPQNANSSFLRGALFCFAFSSAPCGQQEWLCPFGPPCPPPRLHYALTIGVVSSAHYPVASDAAEPPSSGLVLAVSTLVYCTTLSVSSRFTQSENVNMTFRMESPYFVSLATTASAQSDGRTKAPSLLNRTPAADGRMHCSAAVTHSLAERALTWNSSLVWPAQRAHRAVDSDKSSDVKIGRVKLIQLAKRSD</sequence>
<protein>
    <submittedName>
        <fullName evidence="1">Uncharacterized protein</fullName>
    </submittedName>
</protein>
<name>A0A448WAN5_9PLAT</name>
<evidence type="ECO:0000313" key="2">
    <source>
        <dbReference type="Proteomes" id="UP000784294"/>
    </source>
</evidence>
<evidence type="ECO:0000313" key="1">
    <source>
        <dbReference type="EMBL" id="VEL07119.1"/>
    </source>
</evidence>
<accession>A0A448WAN5</accession>